<evidence type="ECO:0000313" key="4">
    <source>
        <dbReference type="EMBL" id="SIO28450.1"/>
    </source>
</evidence>
<reference evidence="4 5" key="1">
    <citation type="submission" date="2016-12" db="EMBL/GenBank/DDBJ databases">
        <authorList>
            <person name="Song W.-J."/>
            <person name="Kurnit D.M."/>
        </authorList>
    </citation>
    <scope>NUCLEOTIDE SEQUENCE [LARGE SCALE GENOMIC DNA]</scope>
    <source>
        <strain evidence="4 5">ATCC 49181</strain>
    </source>
</reference>
<dbReference type="Gene3D" id="3.40.190.10">
    <property type="entry name" value="Periplasmic binding protein-like II"/>
    <property type="match status" value="2"/>
</dbReference>
<dbReference type="Proteomes" id="UP000185062">
    <property type="component" value="Unassembled WGS sequence"/>
</dbReference>
<dbReference type="InterPro" id="IPR024370">
    <property type="entry name" value="PBP_domain"/>
</dbReference>
<dbReference type="PANTHER" id="PTHR30570:SF1">
    <property type="entry name" value="PHOSPHATE-BINDING PROTEIN PSTS"/>
    <property type="match status" value="1"/>
</dbReference>
<dbReference type="PANTHER" id="PTHR30570">
    <property type="entry name" value="PERIPLASMIC PHOSPHATE BINDING COMPONENT OF PHOSPHATE ABC TRANSPORTER"/>
    <property type="match status" value="1"/>
</dbReference>
<evidence type="ECO:0000313" key="5">
    <source>
        <dbReference type="Proteomes" id="UP000185062"/>
    </source>
</evidence>
<dbReference type="EMBL" id="FSRO01000001">
    <property type="protein sequence ID" value="SIO28450.1"/>
    <property type="molecule type" value="Genomic_DNA"/>
</dbReference>
<name>A0A1N6I8X2_9PROT</name>
<sequence length="270" mass="29333">MIRLPVKVLILWIIVMSSLSVAQANDKRLTLTGSSTVAPLALEIAKRYEAQHPGVRIDVQTGGSSRGINDVRMGLADIGMVSRALKDSEQDLTPYLVAMDGIGIILHQRNAVSALSDEQIVNIYTGKIRNWKEVDGADQPITVVNKAEGRSTLELFLHYYALKNSQIKAQVVIGDNQQGIKTIVGNPGAIGYVSIGTAEYEEARGTLIKLLPMAGQPATVMALARGRYPLSRPLNLIVKAQPSDLARDFITFAQSPAVRDLIEAQFFVTP</sequence>
<dbReference type="STRING" id="44575.SAMN05216419_102314"/>
<accession>A0A1N6I8X2</accession>
<evidence type="ECO:0000259" key="3">
    <source>
        <dbReference type="Pfam" id="PF12849"/>
    </source>
</evidence>
<keyword evidence="1 2" id="KW-0732">Signal</keyword>
<dbReference type="AlphaFoldDB" id="A0A1N6I8X2"/>
<dbReference type="InterPro" id="IPR050811">
    <property type="entry name" value="Phosphate_ABC_transporter"/>
</dbReference>
<feature type="chain" id="PRO_5009936572" evidence="2">
    <location>
        <begin position="25"/>
        <end position="270"/>
    </location>
</feature>
<proteinExistence type="predicted"/>
<feature type="signal peptide" evidence="2">
    <location>
        <begin position="1"/>
        <end position="24"/>
    </location>
</feature>
<feature type="domain" description="PBP" evidence="3">
    <location>
        <begin position="23"/>
        <end position="256"/>
    </location>
</feature>
<keyword evidence="5" id="KW-1185">Reference proteome</keyword>
<organism evidence="4 5">
    <name type="scientific">Nitrosomonas cryotolerans ATCC 49181</name>
    <dbReference type="NCBI Taxonomy" id="1131553"/>
    <lineage>
        <taxon>Bacteria</taxon>
        <taxon>Pseudomonadati</taxon>
        <taxon>Pseudomonadota</taxon>
        <taxon>Betaproteobacteria</taxon>
        <taxon>Nitrosomonadales</taxon>
        <taxon>Nitrosomonadaceae</taxon>
        <taxon>Nitrosomonas</taxon>
    </lineage>
</organism>
<dbReference type="CDD" id="cd13653">
    <property type="entry name" value="PBP2_phosphate_like_1"/>
    <property type="match status" value="1"/>
</dbReference>
<dbReference type="Pfam" id="PF12849">
    <property type="entry name" value="PBP_like_2"/>
    <property type="match status" value="1"/>
</dbReference>
<dbReference type="eggNOG" id="COG0226">
    <property type="taxonomic scope" value="Bacteria"/>
</dbReference>
<protein>
    <submittedName>
        <fullName evidence="4">Phosphate ABC transporter substrate-binding protein, PhoT family</fullName>
    </submittedName>
</protein>
<evidence type="ECO:0000256" key="1">
    <source>
        <dbReference type="ARBA" id="ARBA00022729"/>
    </source>
</evidence>
<evidence type="ECO:0000256" key="2">
    <source>
        <dbReference type="SAM" id="SignalP"/>
    </source>
</evidence>
<dbReference type="SUPFAM" id="SSF53850">
    <property type="entry name" value="Periplasmic binding protein-like II"/>
    <property type="match status" value="1"/>
</dbReference>
<gene>
    <name evidence="4" type="ORF">SAMN02743940_1638</name>
</gene>